<organism evidence="1 2">
    <name type="scientific">Symbiodinium necroappetens</name>
    <dbReference type="NCBI Taxonomy" id="1628268"/>
    <lineage>
        <taxon>Eukaryota</taxon>
        <taxon>Sar</taxon>
        <taxon>Alveolata</taxon>
        <taxon>Dinophyceae</taxon>
        <taxon>Suessiales</taxon>
        <taxon>Symbiodiniaceae</taxon>
        <taxon>Symbiodinium</taxon>
    </lineage>
</organism>
<dbReference type="EMBL" id="CAJNJA010008994">
    <property type="protein sequence ID" value="CAE7242156.1"/>
    <property type="molecule type" value="Genomic_DNA"/>
</dbReference>
<dbReference type="OrthoDB" id="435867at2759"/>
<accession>A0A812LCF8</accession>
<reference evidence="1" key="1">
    <citation type="submission" date="2021-02" db="EMBL/GenBank/DDBJ databases">
        <authorList>
            <person name="Dougan E. K."/>
            <person name="Rhodes N."/>
            <person name="Thang M."/>
            <person name="Chan C."/>
        </authorList>
    </citation>
    <scope>NUCLEOTIDE SEQUENCE</scope>
</reference>
<proteinExistence type="predicted"/>
<dbReference type="AlphaFoldDB" id="A0A812LCF8"/>
<keyword evidence="2" id="KW-1185">Reference proteome</keyword>
<evidence type="ECO:0000313" key="2">
    <source>
        <dbReference type="Proteomes" id="UP000601435"/>
    </source>
</evidence>
<sequence>MERLVSGCRPRRAAGTPGSLLAVPVLLAAWAVCTRTFAATGALLKDLQAVYCIRRRRRAELDKALGRLSLPDHVPIRQWEAVDGFNLQDDILEIVDSGVVEPAALPRILVKEDWRKMWRETRRWRHVRRSREAPGKKHGGWLRQLDLTRGSLGQGLSQLQVWADIEREAKSPDAVYLVVEETCMFLPNLDARLLEERLQSLPDDWEIACLAGTDLLGNNPDTDLEQVQAHNVAPGLKRLHPWFRIGPAYFITAAGARKALRTCTPLRWRLDCQLVGRFASTHFGEDAFLDIMQDKQPSGCSETGW</sequence>
<dbReference type="Proteomes" id="UP000601435">
    <property type="component" value="Unassembled WGS sequence"/>
</dbReference>
<name>A0A812LCF8_9DINO</name>
<protein>
    <submittedName>
        <fullName evidence="1">Tube1 protein</fullName>
    </submittedName>
</protein>
<gene>
    <name evidence="1" type="primary">Tube1</name>
    <name evidence="1" type="ORF">SNEC2469_LOCUS4467</name>
</gene>
<comment type="caution">
    <text evidence="1">The sequence shown here is derived from an EMBL/GenBank/DDBJ whole genome shotgun (WGS) entry which is preliminary data.</text>
</comment>
<evidence type="ECO:0000313" key="1">
    <source>
        <dbReference type="EMBL" id="CAE7242156.1"/>
    </source>
</evidence>